<accession>A0A0D8Y209</accession>
<dbReference type="PROSITE" id="PS50292">
    <property type="entry name" value="PEROXIDASE_3"/>
    <property type="match status" value="1"/>
</dbReference>
<dbReference type="AlphaFoldDB" id="A0A0D8Y209"/>
<dbReference type="InterPro" id="IPR010255">
    <property type="entry name" value="Haem_peroxidase_sf"/>
</dbReference>
<dbReference type="Gene3D" id="1.10.640.10">
    <property type="entry name" value="Haem peroxidase domain superfamily, animal type"/>
    <property type="match status" value="1"/>
</dbReference>
<dbReference type="STRING" id="29172.A0A0D8Y209"/>
<dbReference type="GO" id="GO:0006979">
    <property type="term" value="P:response to oxidative stress"/>
    <property type="evidence" value="ECO:0007669"/>
    <property type="project" value="InterPro"/>
</dbReference>
<evidence type="ECO:0000313" key="5">
    <source>
        <dbReference type="EMBL" id="KJH50715.1"/>
    </source>
</evidence>
<dbReference type="PANTHER" id="PTHR11475:SF4">
    <property type="entry name" value="CHORION PEROXIDASE"/>
    <property type="match status" value="1"/>
</dbReference>
<dbReference type="EMBL" id="KN716199">
    <property type="protein sequence ID" value="KJH50715.1"/>
    <property type="molecule type" value="Genomic_DNA"/>
</dbReference>
<dbReference type="GO" id="GO:0005576">
    <property type="term" value="C:extracellular region"/>
    <property type="evidence" value="ECO:0007669"/>
    <property type="project" value="UniProtKB-SubCell"/>
</dbReference>
<reference evidence="5 6" key="1">
    <citation type="submission" date="2013-11" db="EMBL/GenBank/DDBJ databases">
        <title>Draft genome of the bovine lungworm Dictyocaulus viviparus.</title>
        <authorList>
            <person name="Mitreva M."/>
        </authorList>
    </citation>
    <scope>NUCLEOTIDE SEQUENCE [LARGE SCALE GENOMIC DNA]</scope>
    <source>
        <strain evidence="5 6">HannoverDv2000</strain>
    </source>
</reference>
<dbReference type="OrthoDB" id="823504at2759"/>
<evidence type="ECO:0000256" key="1">
    <source>
        <dbReference type="ARBA" id="ARBA00004613"/>
    </source>
</evidence>
<protein>
    <submittedName>
        <fullName evidence="5">Animal hem peroxidase</fullName>
    </submittedName>
</protein>
<keyword evidence="3 5" id="KW-0575">Peroxidase</keyword>
<dbReference type="Pfam" id="PF03098">
    <property type="entry name" value="An_peroxidase"/>
    <property type="match status" value="2"/>
</dbReference>
<evidence type="ECO:0000256" key="2">
    <source>
        <dbReference type="ARBA" id="ARBA00022525"/>
    </source>
</evidence>
<proteinExistence type="predicted"/>
<keyword evidence="3 5" id="KW-0560">Oxidoreductase</keyword>
<reference evidence="6" key="2">
    <citation type="journal article" date="2016" name="Sci. Rep.">
        <title>Dictyocaulus viviparus genome, variome and transcriptome elucidate lungworm biology and support future intervention.</title>
        <authorList>
            <person name="McNulty S.N."/>
            <person name="Strube C."/>
            <person name="Rosa B.A."/>
            <person name="Martin J.C."/>
            <person name="Tyagi R."/>
            <person name="Choi Y.J."/>
            <person name="Wang Q."/>
            <person name="Hallsworth Pepin K."/>
            <person name="Zhang X."/>
            <person name="Ozersky P."/>
            <person name="Wilson R.K."/>
            <person name="Sternberg P.W."/>
            <person name="Gasser R.B."/>
            <person name="Mitreva M."/>
        </authorList>
    </citation>
    <scope>NUCLEOTIDE SEQUENCE [LARGE SCALE GENOMIC DNA]</scope>
    <source>
        <strain evidence="6">HannoverDv2000</strain>
    </source>
</reference>
<comment type="subcellular location">
    <subcellularLocation>
        <location evidence="1">Secreted</location>
    </subcellularLocation>
</comment>
<keyword evidence="4" id="KW-0325">Glycoprotein</keyword>
<dbReference type="InterPro" id="IPR019791">
    <property type="entry name" value="Haem_peroxidase_animal"/>
</dbReference>
<dbReference type="GO" id="GO:0020037">
    <property type="term" value="F:heme binding"/>
    <property type="evidence" value="ECO:0007669"/>
    <property type="project" value="InterPro"/>
</dbReference>
<sequence length="425" mass="48899">MIRHTFVLIVIVRGQLIEKNMIFPVNNENFSRIKSILEQIWTNQHNRIAEKLKELNPTWDDEQLYQEARRIIIAQIQFITVNEYLPLLIGKETMDKYKIINSFDDFTNLYDETIDPNTLNSFAAGIGEFSFSSQCDRHHGFFQRQHLMSIQRVPSFDESSDAQMFIIVCKQDPFFDVYRNIDKYKIINSFDDFTNLYDETIDPNTLNSFAAGIGEFFLTMRSSSWILSTSTFNVDTERSLLYESVSDPGLHAIHTETYASVLPYKENTAAFLLHRGRDHGIPGYVKWREYCGGGKVSDFNELKNIVIDPHHLLPILTSLYRSVEDVDLLVLALAEKPVRGSLVGPTLGCILALQYQKVTQGDRFWFANNIGEEAFTLPQLQAITSGTKMANIMCKFLGINARVQPNAFLINDEFEKKRTCFDMNE</sequence>
<evidence type="ECO:0000256" key="3">
    <source>
        <dbReference type="ARBA" id="ARBA00022559"/>
    </source>
</evidence>
<dbReference type="SUPFAM" id="SSF48113">
    <property type="entry name" value="Heme-dependent peroxidases"/>
    <property type="match status" value="1"/>
</dbReference>
<gene>
    <name evidence="5" type="ORF">DICVIV_03156</name>
</gene>
<dbReference type="InterPro" id="IPR037120">
    <property type="entry name" value="Haem_peroxidase_sf_animal"/>
</dbReference>
<dbReference type="Proteomes" id="UP000053766">
    <property type="component" value="Unassembled WGS sequence"/>
</dbReference>
<evidence type="ECO:0000256" key="4">
    <source>
        <dbReference type="ARBA" id="ARBA00023180"/>
    </source>
</evidence>
<dbReference type="GO" id="GO:0004601">
    <property type="term" value="F:peroxidase activity"/>
    <property type="evidence" value="ECO:0007669"/>
    <property type="project" value="UniProtKB-KW"/>
</dbReference>
<dbReference type="PRINTS" id="PR00457">
    <property type="entry name" value="ANPEROXIDASE"/>
</dbReference>
<keyword evidence="2" id="KW-0964">Secreted</keyword>
<dbReference type="PANTHER" id="PTHR11475">
    <property type="entry name" value="OXIDASE/PEROXIDASE"/>
    <property type="match status" value="1"/>
</dbReference>
<name>A0A0D8Y209_DICVI</name>
<organism evidence="5 6">
    <name type="scientific">Dictyocaulus viviparus</name>
    <name type="common">Bovine lungworm</name>
    <dbReference type="NCBI Taxonomy" id="29172"/>
    <lineage>
        <taxon>Eukaryota</taxon>
        <taxon>Metazoa</taxon>
        <taxon>Ecdysozoa</taxon>
        <taxon>Nematoda</taxon>
        <taxon>Chromadorea</taxon>
        <taxon>Rhabditida</taxon>
        <taxon>Rhabditina</taxon>
        <taxon>Rhabditomorpha</taxon>
        <taxon>Strongyloidea</taxon>
        <taxon>Metastrongylidae</taxon>
        <taxon>Dictyocaulus</taxon>
    </lineage>
</organism>
<evidence type="ECO:0000313" key="6">
    <source>
        <dbReference type="Proteomes" id="UP000053766"/>
    </source>
</evidence>
<keyword evidence="6" id="KW-1185">Reference proteome</keyword>